<accession>A0A139SPR7</accession>
<dbReference type="InterPro" id="IPR001296">
    <property type="entry name" value="Glyco_trans_1"/>
</dbReference>
<evidence type="ECO:0000313" key="3">
    <source>
        <dbReference type="Proteomes" id="UP000070058"/>
    </source>
</evidence>
<dbReference type="GO" id="GO:0016758">
    <property type="term" value="F:hexosyltransferase activity"/>
    <property type="evidence" value="ECO:0007669"/>
    <property type="project" value="TreeGrafter"/>
</dbReference>
<reference evidence="3" key="1">
    <citation type="submission" date="2016-02" db="EMBL/GenBank/DDBJ databases">
        <authorList>
            <person name="Sanders J.G."/>
            <person name="Lin J.Y."/>
            <person name="Wertz J.T."/>
            <person name="Russell J.A."/>
            <person name="Moreau C.S."/>
            <person name="Powell S."/>
        </authorList>
    </citation>
    <scope>NUCLEOTIDE SEQUENCE [LARGE SCALE GENOMIC DNA]</scope>
    <source>
        <strain evidence="3">CAG34</strain>
    </source>
</reference>
<keyword evidence="3" id="KW-1185">Reference proteome</keyword>
<sequence>MSVGRLKLDDLYKGFDKLIEAMPQVSREYPDAQLRIVGTGDALPYLQAIARSLGVDRFVSFVGRLTDEELMREYEACTLFALPSRKEGFGLVYLEAMAYGKPCICANAGGAPEVVAVPDTGLAVEYGNISELAEAIIEILRHPRDPEIIRKHAQQFSYERFRDRLAELIP</sequence>
<protein>
    <recommendedName>
        <fullName evidence="1">Glycosyl transferase family 1 domain-containing protein</fullName>
    </recommendedName>
</protein>
<dbReference type="AlphaFoldDB" id="A0A139SPR7"/>
<dbReference type="SUPFAM" id="SSF53756">
    <property type="entry name" value="UDP-Glycosyltransferase/glycogen phosphorylase"/>
    <property type="match status" value="1"/>
</dbReference>
<dbReference type="Proteomes" id="UP000070058">
    <property type="component" value="Unassembled WGS sequence"/>
</dbReference>
<dbReference type="PANTHER" id="PTHR45947:SF3">
    <property type="entry name" value="SULFOQUINOVOSYL TRANSFERASE SQD2"/>
    <property type="match status" value="1"/>
</dbReference>
<organism evidence="2 3">
    <name type="scientific">Cephaloticoccus primus</name>
    <dbReference type="NCBI Taxonomy" id="1548207"/>
    <lineage>
        <taxon>Bacteria</taxon>
        <taxon>Pseudomonadati</taxon>
        <taxon>Verrucomicrobiota</taxon>
        <taxon>Opitutia</taxon>
        <taxon>Opitutales</taxon>
        <taxon>Opitutaceae</taxon>
        <taxon>Cephaloticoccus</taxon>
    </lineage>
</organism>
<gene>
    <name evidence="2" type="ORF">AXK11_04195</name>
</gene>
<evidence type="ECO:0000313" key="2">
    <source>
        <dbReference type="EMBL" id="KXU36557.1"/>
    </source>
</evidence>
<name>A0A139SPR7_9BACT</name>
<feature type="domain" description="Glycosyl transferase family 1" evidence="1">
    <location>
        <begin position="11"/>
        <end position="155"/>
    </location>
</feature>
<dbReference type="PANTHER" id="PTHR45947">
    <property type="entry name" value="SULFOQUINOVOSYL TRANSFERASE SQD2"/>
    <property type="match status" value="1"/>
</dbReference>
<dbReference type="Pfam" id="PF00534">
    <property type="entry name" value="Glycos_transf_1"/>
    <property type="match status" value="1"/>
</dbReference>
<evidence type="ECO:0000259" key="1">
    <source>
        <dbReference type="Pfam" id="PF00534"/>
    </source>
</evidence>
<dbReference type="CDD" id="cd03801">
    <property type="entry name" value="GT4_PimA-like"/>
    <property type="match status" value="1"/>
</dbReference>
<comment type="caution">
    <text evidence="2">The sequence shown here is derived from an EMBL/GenBank/DDBJ whole genome shotgun (WGS) entry which is preliminary data.</text>
</comment>
<proteinExistence type="predicted"/>
<dbReference type="InterPro" id="IPR050194">
    <property type="entry name" value="Glycosyltransferase_grp1"/>
</dbReference>
<dbReference type="EMBL" id="LSZQ01000030">
    <property type="protein sequence ID" value="KXU36557.1"/>
    <property type="molecule type" value="Genomic_DNA"/>
</dbReference>
<dbReference type="STRING" id="1548207.AXK11_04195"/>
<dbReference type="Gene3D" id="3.40.50.2000">
    <property type="entry name" value="Glycogen Phosphorylase B"/>
    <property type="match status" value="1"/>
</dbReference>